<dbReference type="PANTHER" id="PTHR10578">
    <property type="entry name" value="S -2-HYDROXY-ACID OXIDASE-RELATED"/>
    <property type="match status" value="1"/>
</dbReference>
<dbReference type="InterPro" id="IPR012133">
    <property type="entry name" value="Alpha-hydoxy_acid_DH_FMN"/>
</dbReference>
<feature type="binding site" evidence="7">
    <location>
        <position position="135"/>
    </location>
    <ligand>
        <name>FMN</name>
        <dbReference type="ChEBI" id="CHEBI:58210"/>
    </ligand>
</feature>
<feature type="binding site" evidence="7">
    <location>
        <position position="282"/>
    </location>
    <ligand>
        <name>FMN</name>
        <dbReference type="ChEBI" id="CHEBI:58210"/>
    </ligand>
</feature>
<dbReference type="InterPro" id="IPR000262">
    <property type="entry name" value="FMN-dep_DH"/>
</dbReference>
<dbReference type="Gene3D" id="3.20.20.70">
    <property type="entry name" value="Aldolase class I"/>
    <property type="match status" value="1"/>
</dbReference>
<sequence length="398" mass="42840">MLGADVSSPGVLNIDDLRSRAKNRLPAMVFNYIDSGADREQTLSQNCNAYNEILFRPRCAVSVPSCELGISVLDQQFQLPFLLGPVGSSRMFYPQGEVVAAREAGKAGTGYTLSILSGCLLEDVKAATNGPAWYQLYLLGGKEVALKTIARAKEAGFSAIVVTIDTPVSGLRERDMRSGTQQLLSMNPLEMLPYIPQILVKPCWMTQWLSDGGLMSFPNVQLDDGPMGYTAIGPALEQSVVTWDDLQWIREAWGGKIIVKGIHIGDDAKKAVELGADAIVISNHGARQLDSVAPTIRVLPEILAAVDGKIDVLLDGGIRRGSDVVKALCLGAKGVLIGRAYAYGLAAAGGKGVARAIEILQTDIVRTMKLLGCGSVADLNKSYIQVPESWERFEKIFD</sequence>
<accession>A2C543</accession>
<keyword evidence="4 9" id="KW-0560">Oxidoreductase</keyword>
<proteinExistence type="inferred from homology"/>
<feature type="domain" description="FMN hydroxy acid dehydrogenase" evidence="8">
    <location>
        <begin position="6"/>
        <end position="389"/>
    </location>
</feature>
<dbReference type="PROSITE" id="PS51349">
    <property type="entry name" value="FMN_HYDROXY_ACID_DH_2"/>
    <property type="match status" value="1"/>
</dbReference>
<dbReference type="InterPro" id="IPR037396">
    <property type="entry name" value="FMN_HAD"/>
</dbReference>
<dbReference type="PIRSF" id="PIRSF000138">
    <property type="entry name" value="Al-hdrx_acd_dh"/>
    <property type="match status" value="1"/>
</dbReference>
<dbReference type="InterPro" id="IPR008259">
    <property type="entry name" value="FMN_hydac_DH_AS"/>
</dbReference>
<feature type="active site" description="Proton acceptor" evidence="6">
    <location>
        <position position="284"/>
    </location>
</feature>
<dbReference type="AlphaFoldDB" id="A2C543"/>
<dbReference type="GO" id="GO:0010181">
    <property type="term" value="F:FMN binding"/>
    <property type="evidence" value="ECO:0007669"/>
    <property type="project" value="InterPro"/>
</dbReference>
<gene>
    <name evidence="9" type="primary">lldD</name>
    <name evidence="9" type="ordered locus">NATL1_20471</name>
</gene>
<dbReference type="eggNOG" id="COG1304">
    <property type="taxonomic scope" value="Bacteria"/>
</dbReference>
<dbReference type="HOGENOM" id="CLU_020639_0_0_3"/>
<dbReference type="RefSeq" id="WP_011824553.1">
    <property type="nucleotide sequence ID" value="NC_008819.1"/>
</dbReference>
<dbReference type="KEGG" id="pme:NATL1_20471"/>
<feature type="binding site" evidence="7">
    <location>
        <position position="137"/>
    </location>
    <ligand>
        <name>glyoxylate</name>
        <dbReference type="ChEBI" id="CHEBI:36655"/>
    </ligand>
</feature>
<feature type="binding site" evidence="7">
    <location>
        <position position="172"/>
    </location>
    <ligand>
        <name>glyoxylate</name>
        <dbReference type="ChEBI" id="CHEBI:36655"/>
    </ligand>
</feature>
<dbReference type="GO" id="GO:0004460">
    <property type="term" value="F:L-lactate dehydrogenase (cytochrome) activity"/>
    <property type="evidence" value="ECO:0007669"/>
    <property type="project" value="UniProtKB-EC"/>
</dbReference>
<evidence type="ECO:0000256" key="2">
    <source>
        <dbReference type="ARBA" id="ARBA00022630"/>
    </source>
</evidence>
<comment type="cofactor">
    <cofactor evidence="1">
        <name>FMN</name>
        <dbReference type="ChEBI" id="CHEBI:58210"/>
    </cofactor>
</comment>
<dbReference type="PROSITE" id="PS00557">
    <property type="entry name" value="FMN_HYDROXY_ACID_DH_1"/>
    <property type="match status" value="1"/>
</dbReference>
<evidence type="ECO:0000256" key="7">
    <source>
        <dbReference type="PIRSR" id="PIRSR000138-2"/>
    </source>
</evidence>
<dbReference type="CDD" id="cd02809">
    <property type="entry name" value="alpha_hydroxyacid_oxid_FMN"/>
    <property type="match status" value="1"/>
</dbReference>
<evidence type="ECO:0000313" key="10">
    <source>
        <dbReference type="Proteomes" id="UP000002592"/>
    </source>
</evidence>
<reference evidence="10" key="1">
    <citation type="journal article" date="2007" name="PLoS Genet.">
        <title>Patterns and implications of gene gain and loss in the evolution of Prochlorococcus.</title>
        <authorList>
            <person name="Kettler G.C."/>
            <person name="Martiny A.C."/>
            <person name="Huang K."/>
            <person name="Zucker J."/>
            <person name="Coleman M.L."/>
            <person name="Rodrigue S."/>
            <person name="Chen F."/>
            <person name="Lapidus A."/>
            <person name="Ferriera S."/>
            <person name="Johnson J."/>
            <person name="Steglich C."/>
            <person name="Church G.M."/>
            <person name="Richardson P."/>
            <person name="Chisholm S.W."/>
        </authorList>
    </citation>
    <scope>NUCLEOTIDE SEQUENCE [LARGE SCALE GENOMIC DNA]</scope>
    <source>
        <strain evidence="10">NATL1A</strain>
    </source>
</reference>
<dbReference type="FunFam" id="3.20.20.70:FF:000029">
    <property type="entry name" value="L-lactate dehydrogenase"/>
    <property type="match status" value="1"/>
</dbReference>
<feature type="binding site" evidence="7">
    <location>
        <begin position="85"/>
        <end position="87"/>
    </location>
    <ligand>
        <name>FMN</name>
        <dbReference type="ChEBI" id="CHEBI:58210"/>
    </ligand>
</feature>
<evidence type="ECO:0000256" key="1">
    <source>
        <dbReference type="ARBA" id="ARBA00001917"/>
    </source>
</evidence>
<evidence type="ECO:0000256" key="3">
    <source>
        <dbReference type="ARBA" id="ARBA00022643"/>
    </source>
</evidence>
<feature type="binding site" evidence="7">
    <location>
        <position position="287"/>
    </location>
    <ligand>
        <name>glyoxylate</name>
        <dbReference type="ChEBI" id="CHEBI:36655"/>
    </ligand>
</feature>
<dbReference type="Proteomes" id="UP000002592">
    <property type="component" value="Chromosome"/>
</dbReference>
<feature type="binding site" evidence="7">
    <location>
        <position position="114"/>
    </location>
    <ligand>
        <name>FMN</name>
        <dbReference type="ChEBI" id="CHEBI:58210"/>
    </ligand>
</feature>
<evidence type="ECO:0000313" key="9">
    <source>
        <dbReference type="EMBL" id="ABM76603.1"/>
    </source>
</evidence>
<feature type="binding site" evidence="7">
    <location>
        <position position="260"/>
    </location>
    <ligand>
        <name>glyoxylate</name>
        <dbReference type="ChEBI" id="CHEBI:36655"/>
    </ligand>
</feature>
<dbReference type="EMBL" id="CP000553">
    <property type="protein sequence ID" value="ABM76603.1"/>
    <property type="molecule type" value="Genomic_DNA"/>
</dbReference>
<feature type="binding site" evidence="7">
    <location>
        <position position="284"/>
    </location>
    <ligand>
        <name>glyoxylate</name>
        <dbReference type="ChEBI" id="CHEBI:36655"/>
    </ligand>
</feature>
<feature type="binding site" evidence="7">
    <location>
        <position position="32"/>
    </location>
    <ligand>
        <name>glyoxylate</name>
        <dbReference type="ChEBI" id="CHEBI:36655"/>
    </ligand>
</feature>
<dbReference type="InterPro" id="IPR013785">
    <property type="entry name" value="Aldolase_TIM"/>
</dbReference>
<evidence type="ECO:0000256" key="4">
    <source>
        <dbReference type="ARBA" id="ARBA00023002"/>
    </source>
</evidence>
<name>A2C543_PROM1</name>
<comment type="similarity">
    <text evidence="5">Belongs to the FMN-dependent alpha-hydroxy acid dehydrogenase family.</text>
</comment>
<evidence type="ECO:0000256" key="5">
    <source>
        <dbReference type="ARBA" id="ARBA00024042"/>
    </source>
</evidence>
<dbReference type="Pfam" id="PF01070">
    <property type="entry name" value="FMN_dh"/>
    <property type="match status" value="1"/>
</dbReference>
<organism evidence="9 10">
    <name type="scientific">Prochlorococcus marinus (strain NATL1A)</name>
    <dbReference type="NCBI Taxonomy" id="167555"/>
    <lineage>
        <taxon>Bacteria</taxon>
        <taxon>Bacillati</taxon>
        <taxon>Cyanobacteriota</taxon>
        <taxon>Cyanophyceae</taxon>
        <taxon>Synechococcales</taxon>
        <taxon>Prochlorococcaceae</taxon>
        <taxon>Prochlorococcus</taxon>
    </lineage>
</organism>
<protein>
    <submittedName>
        <fullName evidence="9">L-lactate dehydrogenase (FMN-dependent) and related alpha-hydroxy acid dehydrogenases</fullName>
        <ecNumber evidence="9">1.1.2.3</ecNumber>
    </submittedName>
</protein>
<keyword evidence="2 7" id="KW-0285">Flavoprotein</keyword>
<feature type="binding site" evidence="7">
    <location>
        <position position="163"/>
    </location>
    <ligand>
        <name>FMN</name>
        <dbReference type="ChEBI" id="CHEBI:58210"/>
    </ligand>
</feature>
<keyword evidence="3 7" id="KW-0288">FMN</keyword>
<feature type="binding site" evidence="7">
    <location>
        <begin position="338"/>
        <end position="339"/>
    </location>
    <ligand>
        <name>FMN</name>
        <dbReference type="ChEBI" id="CHEBI:58210"/>
    </ligand>
</feature>
<feature type="binding site" evidence="7">
    <location>
        <begin position="315"/>
        <end position="319"/>
    </location>
    <ligand>
        <name>FMN</name>
        <dbReference type="ChEBI" id="CHEBI:58210"/>
    </ligand>
</feature>
<evidence type="ECO:0000259" key="8">
    <source>
        <dbReference type="PROSITE" id="PS51349"/>
    </source>
</evidence>
<evidence type="ECO:0000256" key="6">
    <source>
        <dbReference type="PIRSR" id="PIRSR000138-1"/>
    </source>
</evidence>
<dbReference type="SUPFAM" id="SSF51395">
    <property type="entry name" value="FMN-linked oxidoreductases"/>
    <property type="match status" value="1"/>
</dbReference>
<dbReference type="PANTHER" id="PTHR10578:SF107">
    <property type="entry name" value="2-HYDROXYACID OXIDASE 1"/>
    <property type="match status" value="1"/>
</dbReference>
<dbReference type="EC" id="1.1.2.3" evidence="9"/>